<gene>
    <name evidence="2" type="primary">20354574</name>
    <name evidence="1" type="ORF">GGTG_14116</name>
</gene>
<dbReference type="EMBL" id="GL385536">
    <property type="protein sequence ID" value="EJT68307.1"/>
    <property type="molecule type" value="Genomic_DNA"/>
</dbReference>
<evidence type="ECO:0000313" key="3">
    <source>
        <dbReference type="Proteomes" id="UP000006039"/>
    </source>
</evidence>
<dbReference type="AlphaFoldDB" id="J3PKQ3"/>
<reference evidence="3" key="1">
    <citation type="submission" date="2010-07" db="EMBL/GenBank/DDBJ databases">
        <title>The genome sequence of Gaeumannomyces graminis var. tritici strain R3-111a-1.</title>
        <authorList>
            <consortium name="The Broad Institute Genome Sequencing Platform"/>
            <person name="Ma L.-J."/>
            <person name="Dead R."/>
            <person name="Young S."/>
            <person name="Zeng Q."/>
            <person name="Koehrsen M."/>
            <person name="Alvarado L."/>
            <person name="Berlin A."/>
            <person name="Chapman S.B."/>
            <person name="Chen Z."/>
            <person name="Freedman E."/>
            <person name="Gellesch M."/>
            <person name="Goldberg J."/>
            <person name="Griggs A."/>
            <person name="Gujja S."/>
            <person name="Heilman E.R."/>
            <person name="Heiman D."/>
            <person name="Hepburn T."/>
            <person name="Howarth C."/>
            <person name="Jen D."/>
            <person name="Larson L."/>
            <person name="Mehta T."/>
            <person name="Neiman D."/>
            <person name="Pearson M."/>
            <person name="Roberts A."/>
            <person name="Saif S."/>
            <person name="Shea T."/>
            <person name="Shenoy N."/>
            <person name="Sisk P."/>
            <person name="Stolte C."/>
            <person name="Sykes S."/>
            <person name="Walk T."/>
            <person name="White J."/>
            <person name="Yandava C."/>
            <person name="Haas B."/>
            <person name="Nusbaum C."/>
            <person name="Birren B."/>
        </authorList>
    </citation>
    <scope>NUCLEOTIDE SEQUENCE [LARGE SCALE GENOMIC DNA]</scope>
    <source>
        <strain evidence="3">R3-111a-1</strain>
    </source>
</reference>
<dbReference type="RefSeq" id="XP_009230308.1">
    <property type="nucleotide sequence ID" value="XM_009232044.1"/>
</dbReference>
<dbReference type="HOGENOM" id="CLU_1219752_0_0_1"/>
<organism evidence="1">
    <name type="scientific">Gaeumannomyces tritici (strain R3-111a-1)</name>
    <name type="common">Wheat and barley take-all root rot fungus</name>
    <name type="synonym">Gaeumannomyces graminis var. tritici</name>
    <dbReference type="NCBI Taxonomy" id="644352"/>
    <lineage>
        <taxon>Eukaryota</taxon>
        <taxon>Fungi</taxon>
        <taxon>Dikarya</taxon>
        <taxon>Ascomycota</taxon>
        <taxon>Pezizomycotina</taxon>
        <taxon>Sordariomycetes</taxon>
        <taxon>Sordariomycetidae</taxon>
        <taxon>Magnaporthales</taxon>
        <taxon>Magnaporthaceae</taxon>
        <taxon>Gaeumannomyces</taxon>
    </lineage>
</organism>
<dbReference type="GeneID" id="20354574"/>
<reference evidence="1" key="2">
    <citation type="submission" date="2010-07" db="EMBL/GenBank/DDBJ databases">
        <authorList>
            <consortium name="The Broad Institute Genome Sequencing Platform"/>
            <consortium name="Broad Institute Genome Sequencing Center for Infectious Disease"/>
            <person name="Ma L.-J."/>
            <person name="Dead R."/>
            <person name="Young S."/>
            <person name="Zeng Q."/>
            <person name="Koehrsen M."/>
            <person name="Alvarado L."/>
            <person name="Berlin A."/>
            <person name="Chapman S.B."/>
            <person name="Chen Z."/>
            <person name="Freedman E."/>
            <person name="Gellesch M."/>
            <person name="Goldberg J."/>
            <person name="Griggs A."/>
            <person name="Gujja S."/>
            <person name="Heilman E.R."/>
            <person name="Heiman D."/>
            <person name="Hepburn T."/>
            <person name="Howarth C."/>
            <person name="Jen D."/>
            <person name="Larson L."/>
            <person name="Mehta T."/>
            <person name="Neiman D."/>
            <person name="Pearson M."/>
            <person name="Roberts A."/>
            <person name="Saif S."/>
            <person name="Shea T."/>
            <person name="Shenoy N."/>
            <person name="Sisk P."/>
            <person name="Stolte C."/>
            <person name="Sykes S."/>
            <person name="Walk T."/>
            <person name="White J."/>
            <person name="Yandava C."/>
            <person name="Haas B."/>
            <person name="Nusbaum C."/>
            <person name="Birren B."/>
        </authorList>
    </citation>
    <scope>NUCLEOTIDE SEQUENCE</scope>
    <source>
        <strain evidence="1">R3-111a-1</strain>
    </source>
</reference>
<reference evidence="2" key="4">
    <citation type="journal article" date="2015" name="G3 (Bethesda)">
        <title>Genome sequences of three phytopathogenic species of the Magnaporthaceae family of fungi.</title>
        <authorList>
            <person name="Okagaki L.H."/>
            <person name="Nunes C.C."/>
            <person name="Sailsbery J."/>
            <person name="Clay B."/>
            <person name="Brown D."/>
            <person name="John T."/>
            <person name="Oh Y."/>
            <person name="Young N."/>
            <person name="Fitzgerald M."/>
            <person name="Haas B.J."/>
            <person name="Zeng Q."/>
            <person name="Young S."/>
            <person name="Adiconis X."/>
            <person name="Fan L."/>
            <person name="Levin J.Z."/>
            <person name="Mitchell T.K."/>
            <person name="Okubara P.A."/>
            <person name="Farman M.L."/>
            <person name="Kohn L.M."/>
            <person name="Birren B."/>
            <person name="Ma L.-J."/>
            <person name="Dean R.A."/>
        </authorList>
    </citation>
    <scope>NUCLEOTIDE SEQUENCE</scope>
    <source>
        <strain evidence="2">R3-111a-1</strain>
    </source>
</reference>
<dbReference type="Proteomes" id="UP000006039">
    <property type="component" value="Unassembled WGS sequence"/>
</dbReference>
<dbReference type="EnsemblFungi" id="EJT68307">
    <property type="protein sequence ID" value="EJT68307"/>
    <property type="gene ID" value="GGTG_14116"/>
</dbReference>
<evidence type="ECO:0000313" key="2">
    <source>
        <dbReference type="EnsemblFungi" id="EJT68307"/>
    </source>
</evidence>
<dbReference type="OrthoDB" id="5352317at2759"/>
<keyword evidence="3" id="KW-1185">Reference proteome</keyword>
<dbReference type="VEuPathDB" id="FungiDB:GGTG_14116"/>
<reference evidence="2" key="5">
    <citation type="submission" date="2018-04" db="UniProtKB">
        <authorList>
            <consortium name="EnsemblFungi"/>
        </authorList>
    </citation>
    <scope>IDENTIFICATION</scope>
    <source>
        <strain evidence="2">R3-111a-1</strain>
    </source>
</reference>
<name>J3PKQ3_GAET3</name>
<sequence length="227" mass="23737">MRPPLPVRLEVPEVLVAREVLEVPTRLMGLLLLGLPVVQVVQVAQAAPVALAGLVRQKNSALAPLAAPGALVVLEVPAVLADPADLAPWDRVALVALVAQADREGLAALGRHPPAFPAARLLPVRAARAAPVSFGVDRNDGTPPTPCSFVQAGGSKARVLESSPKQCGKYTVSSGWSGQFGPGHGFTTLSVIDKAQKLIVWPAYTDAQLAGMQTVKPDQSYPQHTLP</sequence>
<evidence type="ECO:0000313" key="1">
    <source>
        <dbReference type="EMBL" id="EJT68307.1"/>
    </source>
</evidence>
<reference evidence="1" key="3">
    <citation type="submission" date="2010-09" db="EMBL/GenBank/DDBJ databases">
        <title>Annotation of Gaeumannomyces graminis var. tritici R3-111a-1.</title>
        <authorList>
            <consortium name="The Broad Institute Genome Sequencing Platform"/>
            <person name="Ma L.-J."/>
            <person name="Dead R."/>
            <person name="Young S.K."/>
            <person name="Zeng Q."/>
            <person name="Gargeya S."/>
            <person name="Fitzgerald M."/>
            <person name="Haas B."/>
            <person name="Abouelleil A."/>
            <person name="Alvarado L."/>
            <person name="Arachchi H.M."/>
            <person name="Berlin A."/>
            <person name="Brown A."/>
            <person name="Chapman S.B."/>
            <person name="Chen Z."/>
            <person name="Dunbar C."/>
            <person name="Freedman E."/>
            <person name="Gearin G."/>
            <person name="Gellesch M."/>
            <person name="Goldberg J."/>
            <person name="Griggs A."/>
            <person name="Gujja S."/>
            <person name="Heiman D."/>
            <person name="Howarth C."/>
            <person name="Larson L."/>
            <person name="Lui A."/>
            <person name="MacDonald P.J.P."/>
            <person name="Mehta T."/>
            <person name="Montmayeur A."/>
            <person name="Murphy C."/>
            <person name="Neiman D."/>
            <person name="Pearson M."/>
            <person name="Priest M."/>
            <person name="Roberts A."/>
            <person name="Saif S."/>
            <person name="Shea T."/>
            <person name="Shenoy N."/>
            <person name="Sisk P."/>
            <person name="Stolte C."/>
            <person name="Sykes S."/>
            <person name="Yandava C."/>
            <person name="Wortman J."/>
            <person name="Nusbaum C."/>
            <person name="Birren B."/>
        </authorList>
    </citation>
    <scope>NUCLEOTIDE SEQUENCE</scope>
    <source>
        <strain evidence="1">R3-111a-1</strain>
    </source>
</reference>
<proteinExistence type="predicted"/>
<accession>J3PKQ3</accession>
<protein>
    <submittedName>
        <fullName evidence="1 2">Uncharacterized protein</fullName>
    </submittedName>
</protein>